<organism evidence="2">
    <name type="scientific">uncultured Desulfobacterium sp</name>
    <dbReference type="NCBI Taxonomy" id="201089"/>
    <lineage>
        <taxon>Bacteria</taxon>
        <taxon>Pseudomonadati</taxon>
        <taxon>Thermodesulfobacteriota</taxon>
        <taxon>Desulfobacteria</taxon>
        <taxon>Desulfobacterales</taxon>
        <taxon>Desulfobacteriaceae</taxon>
        <taxon>Desulfobacterium</taxon>
        <taxon>environmental samples</taxon>
    </lineage>
</organism>
<gene>
    <name evidence="2" type="ORF">N47_E45890</name>
</gene>
<dbReference type="InterPro" id="IPR007712">
    <property type="entry name" value="RelE/ParE_toxin"/>
</dbReference>
<name>E1YLU4_9BACT</name>
<proteinExistence type="predicted"/>
<dbReference type="EMBL" id="FR695877">
    <property type="protein sequence ID" value="CBX31077.1"/>
    <property type="molecule type" value="Genomic_DNA"/>
</dbReference>
<dbReference type="InterPro" id="IPR035093">
    <property type="entry name" value="RelE/ParE_toxin_dom_sf"/>
</dbReference>
<evidence type="ECO:0008006" key="3">
    <source>
        <dbReference type="Google" id="ProtNLM"/>
    </source>
</evidence>
<dbReference type="Gene3D" id="3.30.2310.20">
    <property type="entry name" value="RelE-like"/>
    <property type="match status" value="1"/>
</dbReference>
<evidence type="ECO:0000256" key="1">
    <source>
        <dbReference type="ARBA" id="ARBA00022649"/>
    </source>
</evidence>
<reference evidence="2" key="1">
    <citation type="journal article" date="2011" name="Environ. Microbiol.">
        <title>Genomic insights into the metabolic potential of the polycyclic aromatic hydrocarbon degrading sulfate-reducing Deltaproteobacterium N47.</title>
        <authorList>
            <person name="Bergmann F."/>
            <person name="Selesi D."/>
            <person name="Weinmaier T."/>
            <person name="Tischler P."/>
            <person name="Rattei T."/>
            <person name="Meckenstock R.U."/>
        </authorList>
    </citation>
    <scope>NUCLEOTIDE SEQUENCE</scope>
</reference>
<sequence>MKKPLIVRPEAEVDLAEAYQWYEQQVHGLGAQFLLCVDAVMASIERNPQLFPVVHKAVIRRALTRRFPYGVFFVEGERSISVIRVAHAKRNPRVWQDRV</sequence>
<dbReference type="AlphaFoldDB" id="E1YLU4"/>
<accession>E1YLU4</accession>
<keyword evidence="1" id="KW-1277">Toxin-antitoxin system</keyword>
<protein>
    <recommendedName>
        <fullName evidence="3">Plasmid stabilization system</fullName>
    </recommendedName>
</protein>
<dbReference type="Pfam" id="PF05016">
    <property type="entry name" value="ParE_toxin"/>
    <property type="match status" value="1"/>
</dbReference>
<evidence type="ECO:0000313" key="2">
    <source>
        <dbReference type="EMBL" id="CBX31077.1"/>
    </source>
</evidence>